<organism evidence="7 8">
    <name type="scientific">Nocardioides marmoribigeumensis</name>
    <dbReference type="NCBI Taxonomy" id="433649"/>
    <lineage>
        <taxon>Bacteria</taxon>
        <taxon>Bacillati</taxon>
        <taxon>Actinomycetota</taxon>
        <taxon>Actinomycetes</taxon>
        <taxon>Propionibacteriales</taxon>
        <taxon>Nocardioidaceae</taxon>
        <taxon>Nocardioides</taxon>
    </lineage>
</organism>
<dbReference type="SMART" id="SM01043">
    <property type="entry name" value="BTAD"/>
    <property type="match status" value="1"/>
</dbReference>
<gene>
    <name evidence="7" type="ORF">J2S63_001369</name>
</gene>
<dbReference type="InterPro" id="IPR011990">
    <property type="entry name" value="TPR-like_helical_dom_sf"/>
</dbReference>
<dbReference type="RefSeq" id="WP_310300351.1">
    <property type="nucleotide sequence ID" value="NZ_BAAAPS010000008.1"/>
</dbReference>
<dbReference type="Gene3D" id="3.40.50.300">
    <property type="entry name" value="P-loop containing nucleotide triphosphate hydrolases"/>
    <property type="match status" value="1"/>
</dbReference>
<dbReference type="InterPro" id="IPR036388">
    <property type="entry name" value="WH-like_DNA-bd_sf"/>
</dbReference>
<dbReference type="SUPFAM" id="SSF48452">
    <property type="entry name" value="TPR-like"/>
    <property type="match status" value="1"/>
</dbReference>
<evidence type="ECO:0000256" key="2">
    <source>
        <dbReference type="ARBA" id="ARBA00023015"/>
    </source>
</evidence>
<evidence type="ECO:0000256" key="1">
    <source>
        <dbReference type="ARBA" id="ARBA00005820"/>
    </source>
</evidence>
<feature type="DNA-binding region" description="OmpR/PhoB-type" evidence="5">
    <location>
        <begin position="1"/>
        <end position="97"/>
    </location>
</feature>
<feature type="domain" description="OmpR/PhoB-type" evidence="6">
    <location>
        <begin position="1"/>
        <end position="97"/>
    </location>
</feature>
<evidence type="ECO:0000313" key="7">
    <source>
        <dbReference type="EMBL" id="MDR7361816.1"/>
    </source>
</evidence>
<dbReference type="PANTHER" id="PTHR35807:SF1">
    <property type="entry name" value="TRANSCRIPTIONAL REGULATOR REDD"/>
    <property type="match status" value="1"/>
</dbReference>
<proteinExistence type="inferred from homology"/>
<dbReference type="Proteomes" id="UP001183648">
    <property type="component" value="Unassembled WGS sequence"/>
</dbReference>
<dbReference type="Pfam" id="PF00486">
    <property type="entry name" value="Trans_reg_C"/>
    <property type="match status" value="1"/>
</dbReference>
<dbReference type="InterPro" id="IPR005158">
    <property type="entry name" value="BTAD"/>
</dbReference>
<dbReference type="PANTHER" id="PTHR35807">
    <property type="entry name" value="TRANSCRIPTIONAL REGULATOR REDD-RELATED"/>
    <property type="match status" value="1"/>
</dbReference>
<accession>A0ABU2BT53</accession>
<sequence>MRARVLGELEVEVGTEVLDLGGPKPRALVGLMLAAGGRPVPFEHLVDQIWGDAPPARVEASLQSYVARLRRVLEPGRDARSPAQVLRTHAGGYSLHVDDRAVDAREFTRLLGEARDGAADQLGLLTEALAPWRGTAYLGLGCPSLDAEATRLEELRMGAVERLWRLRLDRGEHTEAVAELEQLVREHPLREQLWGLLALALYRSARQGDALAALRRARDHLADELGVDPGPDLRALETAVLRQDPSLDRSLDPAVGPAGGSAVAPPVVLAGTDQPDLPGLPAVFGRGPALAEASRLVDDVAAGRGRVLLVSGQPGLGKTRFAEAVVGTAAAAGFRVGRGGWEPEGGPPLWGWTRALRQLLGDASILEGEQTDASSASFRQADALLGALRTGPPSVVVLDDLHWADAESLRLLRRVATGIADVPLLLVPATRDAPAEVGPVLAETLAQLARLGAHRVDLAGLEARDVRDWVSFHHGLAVSEAVADRIIERTGGNPFFVTELVRLLVAEGVLNDPSARSWDSVPTGVRDVVRHRLAQVDPPAAAVAGTAAVAGREFDVAVVATAAGLGLDEVLEHLEPLLMMGLLDEVGPGRARFSHALVRDAVHESLSPAVRARTHAAVAAAIEAHHLGRVHEHSAELAEHYRLAGPAHARSAWLFAVAGAEDAAARSAHDEALRLSVTAAELQAGDPEAGAVERERVALARARALVWLSRPVEAWAPAAEAATSALGRGDADAAAAALLVVTENLVWGWRGYPDWDEDALLLWQAVRERVADPVTHAHLTAALAFEHFLVPGRAEQSTRLAEEALEEVRRSTADKRHRLAVLQLATSALMRPETLVRRAALLDEAVELATARGDHAALAAVLSHRASDRAALGQLDEARSDADRSHELAVRHHHSQTRLVVGWVRAMLLQVDERFEEAEQAIAELESLQATMAMAGQGIELAQLATLRDLQGRMAEVEPALREVAPFHPAFRELHGLSMVATGRLDELRRRLGAYDEQPPIHEDYLWVGLTVVRARVWAALGDPGAVADLRTQLAPYAGWLGGTIAVTFQGSVHQTLGELALVAGDRDAAADHLARAREVHERLGLGLWVARTDALLARLG</sequence>
<dbReference type="InterPro" id="IPR051677">
    <property type="entry name" value="AfsR-DnrI-RedD_regulator"/>
</dbReference>
<dbReference type="CDD" id="cd15831">
    <property type="entry name" value="BTAD"/>
    <property type="match status" value="1"/>
</dbReference>
<evidence type="ECO:0000313" key="8">
    <source>
        <dbReference type="Proteomes" id="UP001183648"/>
    </source>
</evidence>
<comment type="caution">
    <text evidence="7">The sequence shown here is derived from an EMBL/GenBank/DDBJ whole genome shotgun (WGS) entry which is preliminary data.</text>
</comment>
<keyword evidence="2" id="KW-0805">Transcription regulation</keyword>
<dbReference type="GO" id="GO:0003677">
    <property type="term" value="F:DNA binding"/>
    <property type="evidence" value="ECO:0007669"/>
    <property type="project" value="UniProtKB-KW"/>
</dbReference>
<evidence type="ECO:0000259" key="6">
    <source>
        <dbReference type="PROSITE" id="PS51755"/>
    </source>
</evidence>
<dbReference type="SUPFAM" id="SSF52540">
    <property type="entry name" value="P-loop containing nucleoside triphosphate hydrolases"/>
    <property type="match status" value="1"/>
</dbReference>
<dbReference type="EMBL" id="JAVDYG010000001">
    <property type="protein sequence ID" value="MDR7361816.1"/>
    <property type="molecule type" value="Genomic_DNA"/>
</dbReference>
<dbReference type="Gene3D" id="1.25.40.10">
    <property type="entry name" value="Tetratricopeptide repeat domain"/>
    <property type="match status" value="1"/>
</dbReference>
<evidence type="ECO:0000256" key="5">
    <source>
        <dbReference type="PROSITE-ProRule" id="PRU01091"/>
    </source>
</evidence>
<dbReference type="SMART" id="SM00862">
    <property type="entry name" value="Trans_reg_C"/>
    <property type="match status" value="1"/>
</dbReference>
<keyword evidence="4" id="KW-0804">Transcription</keyword>
<dbReference type="Gene3D" id="1.10.10.10">
    <property type="entry name" value="Winged helix-like DNA-binding domain superfamily/Winged helix DNA-binding domain"/>
    <property type="match status" value="1"/>
</dbReference>
<dbReference type="InterPro" id="IPR016032">
    <property type="entry name" value="Sig_transdc_resp-reg_C-effctor"/>
</dbReference>
<reference evidence="7 8" key="1">
    <citation type="submission" date="2023-07" db="EMBL/GenBank/DDBJ databases">
        <title>Sequencing the genomes of 1000 actinobacteria strains.</title>
        <authorList>
            <person name="Klenk H.-P."/>
        </authorList>
    </citation>
    <scope>NUCLEOTIDE SEQUENCE [LARGE SCALE GENOMIC DNA]</scope>
    <source>
        <strain evidence="7 8">DSM 19426</strain>
    </source>
</reference>
<protein>
    <submittedName>
        <fullName evidence="7">DNA-binding SARP family transcriptional activator</fullName>
    </submittedName>
</protein>
<keyword evidence="8" id="KW-1185">Reference proteome</keyword>
<name>A0ABU2BT53_9ACTN</name>
<dbReference type="SUPFAM" id="SSF46894">
    <property type="entry name" value="C-terminal effector domain of the bipartite response regulators"/>
    <property type="match status" value="1"/>
</dbReference>
<dbReference type="InterPro" id="IPR041664">
    <property type="entry name" value="AAA_16"/>
</dbReference>
<keyword evidence="3 5" id="KW-0238">DNA-binding</keyword>
<dbReference type="InterPro" id="IPR027417">
    <property type="entry name" value="P-loop_NTPase"/>
</dbReference>
<dbReference type="Pfam" id="PF13191">
    <property type="entry name" value="AAA_16"/>
    <property type="match status" value="1"/>
</dbReference>
<evidence type="ECO:0000256" key="4">
    <source>
        <dbReference type="ARBA" id="ARBA00023163"/>
    </source>
</evidence>
<dbReference type="PROSITE" id="PS51755">
    <property type="entry name" value="OMPR_PHOB"/>
    <property type="match status" value="1"/>
</dbReference>
<dbReference type="Pfam" id="PF03704">
    <property type="entry name" value="BTAD"/>
    <property type="match status" value="1"/>
</dbReference>
<comment type="similarity">
    <text evidence="1">Belongs to the AfsR/DnrI/RedD regulatory family.</text>
</comment>
<dbReference type="InterPro" id="IPR001867">
    <property type="entry name" value="OmpR/PhoB-type_DNA-bd"/>
</dbReference>
<evidence type="ECO:0000256" key="3">
    <source>
        <dbReference type="ARBA" id="ARBA00023125"/>
    </source>
</evidence>